<comment type="cofactor">
    <cofactor evidence="1">
        <name>FAD</name>
        <dbReference type="ChEBI" id="CHEBI:57692"/>
    </cofactor>
</comment>
<evidence type="ECO:0000256" key="6">
    <source>
        <dbReference type="ARBA" id="ARBA00022630"/>
    </source>
</evidence>
<dbReference type="EC" id="1.4.3.16" evidence="4"/>
<dbReference type="SUPFAM" id="SSF56425">
    <property type="entry name" value="Succinate dehydrogenase/fumarate reductase flavoprotein, catalytic domain"/>
    <property type="match status" value="1"/>
</dbReference>
<accession>A0A1D7QYC5</accession>
<evidence type="ECO:0000313" key="13">
    <source>
        <dbReference type="EMBL" id="AOM84012.1"/>
    </source>
</evidence>
<dbReference type="OrthoDB" id="9806724at2"/>
<dbReference type="InterPro" id="IPR036188">
    <property type="entry name" value="FAD/NAD-bd_sf"/>
</dbReference>
<evidence type="ECO:0000256" key="5">
    <source>
        <dbReference type="ARBA" id="ARBA00021901"/>
    </source>
</evidence>
<keyword evidence="8" id="KW-0274">FAD</keyword>
<dbReference type="AlphaFoldDB" id="A0A1D7QYC5"/>
<evidence type="ECO:0000256" key="10">
    <source>
        <dbReference type="ARBA" id="ARBA00030386"/>
    </source>
</evidence>
<dbReference type="EMBL" id="CP012502">
    <property type="protein sequence ID" value="AOM84012.1"/>
    <property type="molecule type" value="Genomic_DNA"/>
</dbReference>
<evidence type="ECO:0000256" key="2">
    <source>
        <dbReference type="ARBA" id="ARBA00004950"/>
    </source>
</evidence>
<comment type="catalytic activity">
    <reaction evidence="11">
        <text>L-aspartate + O2 = iminosuccinate + H2O2</text>
        <dbReference type="Rhea" id="RHEA:25876"/>
        <dbReference type="ChEBI" id="CHEBI:15379"/>
        <dbReference type="ChEBI" id="CHEBI:16240"/>
        <dbReference type="ChEBI" id="CHEBI:29991"/>
        <dbReference type="ChEBI" id="CHEBI:77875"/>
        <dbReference type="EC" id="1.4.3.16"/>
    </reaction>
    <physiologicalReaction direction="left-to-right" evidence="11">
        <dbReference type="Rhea" id="RHEA:25877"/>
    </physiologicalReaction>
</comment>
<evidence type="ECO:0000313" key="14">
    <source>
        <dbReference type="Proteomes" id="UP000094463"/>
    </source>
</evidence>
<evidence type="ECO:0000256" key="9">
    <source>
        <dbReference type="ARBA" id="ARBA00023002"/>
    </source>
</evidence>
<dbReference type="PATRIC" id="fig|632773.3.peg.2813"/>
<dbReference type="PANTHER" id="PTHR42716">
    <property type="entry name" value="L-ASPARTATE OXIDASE"/>
    <property type="match status" value="1"/>
</dbReference>
<organism evidence="13 14">
    <name type="scientific">Salisediminibacterium beveridgei</name>
    <dbReference type="NCBI Taxonomy" id="632773"/>
    <lineage>
        <taxon>Bacteria</taxon>
        <taxon>Bacillati</taxon>
        <taxon>Bacillota</taxon>
        <taxon>Bacilli</taxon>
        <taxon>Bacillales</taxon>
        <taxon>Bacillaceae</taxon>
        <taxon>Salisediminibacterium</taxon>
    </lineage>
</organism>
<dbReference type="RefSeq" id="WP_069365933.1">
    <property type="nucleotide sequence ID" value="NZ_CP012502.1"/>
</dbReference>
<keyword evidence="9 13" id="KW-0560">Oxidoreductase</keyword>
<keyword evidence="6" id="KW-0285">Flavoprotein</keyword>
<evidence type="ECO:0000256" key="7">
    <source>
        <dbReference type="ARBA" id="ARBA00022642"/>
    </source>
</evidence>
<sequence length="508" mass="55928">MDTIIERECIICGSGLAGLMTAYHLKDMNGLALLSAGTPEETNSFRAQGGIACVTDPADNLESHVHDTMSAGHFLNDPSAVNCLVEEGVQEVREWIRLGLPLDQDRFGRFITGQEGAHSFKRILHAGGDQTGKVFTRYLASLLDGEVETLHQMKLIDATIEPDGQLLLDIRGPLGRMLQIRTRYLILATGGIGGLFEQSSNHPDMTGTAIAIAKRLGLRTRDLHLIQYHPTLLRGTDGTAKGLVSEAVRGEGARIVTEDGTQVMTDIHPLLDLAPRDIVAGAMYEKERQGHKLFLDITMIKNFKQLFPQVYRICKEAGTHPENGFLPVMTGVHFHMGGIRTDLDGHTAIPGIYAVGETASSGVHGANRLASNALLECMVFAKRVATHLQLATDSSIDRRSLQKQERTPLSPQVDLPDLFKLKRLMTTSLGIHHRHEQIHYALKELRALDLYKLTNVSLQGVDAHSCDLINQWTAACEILQAALDAYESDQTKTANDTYRRQNHESVVT</sequence>
<dbReference type="Gene3D" id="3.90.700.10">
    <property type="entry name" value="Succinate dehydrogenase/fumarate reductase flavoprotein, catalytic domain"/>
    <property type="match status" value="1"/>
</dbReference>
<dbReference type="SUPFAM" id="SSF51905">
    <property type="entry name" value="FAD/NAD(P)-binding domain"/>
    <property type="match status" value="1"/>
</dbReference>
<dbReference type="Gene3D" id="3.50.50.60">
    <property type="entry name" value="FAD/NAD(P)-binding domain"/>
    <property type="match status" value="1"/>
</dbReference>
<protein>
    <recommendedName>
        <fullName evidence="5">L-aspartate oxidase</fullName>
        <ecNumber evidence="4">1.4.3.16</ecNumber>
    </recommendedName>
    <alternativeName>
        <fullName evidence="10">Quinolinate synthase B</fullName>
    </alternativeName>
</protein>
<proteinExistence type="inferred from homology"/>
<dbReference type="PANTHER" id="PTHR42716:SF2">
    <property type="entry name" value="L-ASPARTATE OXIDASE, CHLOROPLASTIC"/>
    <property type="match status" value="1"/>
</dbReference>
<name>A0A1D7QYC5_9BACI</name>
<dbReference type="InterPro" id="IPR003953">
    <property type="entry name" value="FAD-dep_OxRdtase_2_FAD-bd"/>
</dbReference>
<keyword evidence="7" id="KW-0662">Pyridine nucleotide biosynthesis</keyword>
<dbReference type="GO" id="GO:0034628">
    <property type="term" value="P:'de novo' NAD+ biosynthetic process from L-aspartate"/>
    <property type="evidence" value="ECO:0007669"/>
    <property type="project" value="TreeGrafter"/>
</dbReference>
<evidence type="ECO:0000256" key="8">
    <source>
        <dbReference type="ARBA" id="ARBA00022827"/>
    </source>
</evidence>
<dbReference type="Pfam" id="PF00890">
    <property type="entry name" value="FAD_binding_2"/>
    <property type="match status" value="1"/>
</dbReference>
<feature type="domain" description="FAD-dependent oxidoreductase 2 FAD-binding" evidence="12">
    <location>
        <begin position="10"/>
        <end position="374"/>
    </location>
</feature>
<dbReference type="Proteomes" id="UP000094463">
    <property type="component" value="Chromosome"/>
</dbReference>
<comment type="similarity">
    <text evidence="3">Belongs to the FAD-dependent oxidoreductase 2 family. NadB subfamily.</text>
</comment>
<evidence type="ECO:0000256" key="3">
    <source>
        <dbReference type="ARBA" id="ARBA00008562"/>
    </source>
</evidence>
<dbReference type="PRINTS" id="PR00368">
    <property type="entry name" value="FADPNR"/>
</dbReference>
<dbReference type="GO" id="GO:0033765">
    <property type="term" value="F:steroid dehydrogenase activity, acting on the CH-CH group of donors"/>
    <property type="evidence" value="ECO:0007669"/>
    <property type="project" value="UniProtKB-ARBA"/>
</dbReference>
<dbReference type="STRING" id="632773.BBEV_2674"/>
<dbReference type="UniPathway" id="UPA00253">
    <property type="reaction ID" value="UER00326"/>
</dbReference>
<evidence type="ECO:0000256" key="4">
    <source>
        <dbReference type="ARBA" id="ARBA00012173"/>
    </source>
</evidence>
<dbReference type="GO" id="GO:0008734">
    <property type="term" value="F:L-aspartate oxidase activity"/>
    <property type="evidence" value="ECO:0007669"/>
    <property type="project" value="UniProtKB-EC"/>
</dbReference>
<dbReference type="InterPro" id="IPR027477">
    <property type="entry name" value="Succ_DH/fumarate_Rdtase_cat_sf"/>
</dbReference>
<evidence type="ECO:0000256" key="11">
    <source>
        <dbReference type="ARBA" id="ARBA00048305"/>
    </source>
</evidence>
<dbReference type="KEGG" id="bbev:BBEV_2674"/>
<keyword evidence="14" id="KW-1185">Reference proteome</keyword>
<evidence type="ECO:0000259" key="12">
    <source>
        <dbReference type="Pfam" id="PF00890"/>
    </source>
</evidence>
<evidence type="ECO:0000256" key="1">
    <source>
        <dbReference type="ARBA" id="ARBA00001974"/>
    </source>
</evidence>
<reference evidence="13 14" key="1">
    <citation type="submission" date="2015-08" db="EMBL/GenBank/DDBJ databases">
        <title>The complete genome sequence of Bacillus beveridgei MLTeJB.</title>
        <authorList>
            <person name="Hanson T.E."/>
            <person name="Mesa C."/>
            <person name="Basesman S.M."/>
            <person name="Oremland R.S."/>
        </authorList>
    </citation>
    <scope>NUCLEOTIDE SEQUENCE [LARGE SCALE GENOMIC DNA]</scope>
    <source>
        <strain evidence="13 14">MLTeJB</strain>
    </source>
</reference>
<dbReference type="InterPro" id="IPR005288">
    <property type="entry name" value="NadB"/>
</dbReference>
<gene>
    <name evidence="13" type="primary">nadB</name>
    <name evidence="13" type="ORF">BBEV_2674</name>
</gene>
<comment type="pathway">
    <text evidence="2">Cofactor biosynthesis; NAD(+) biosynthesis; iminoaspartate from L-aspartate (oxidase route): step 1/1.</text>
</comment>